<organism evidence="16 17">
    <name type="scientific">Hydrogenivirga caldilitoris</name>
    <dbReference type="NCBI Taxonomy" id="246264"/>
    <lineage>
        <taxon>Bacteria</taxon>
        <taxon>Pseudomonadati</taxon>
        <taxon>Aquificota</taxon>
        <taxon>Aquificia</taxon>
        <taxon>Aquificales</taxon>
        <taxon>Aquificaceae</taxon>
        <taxon>Hydrogenivirga</taxon>
    </lineage>
</organism>
<dbReference type="FunFam" id="3.30.360.10:FF:000005">
    <property type="entry name" value="Homoserine dehydrogenase"/>
    <property type="match status" value="1"/>
</dbReference>
<dbReference type="GO" id="GO:0009088">
    <property type="term" value="P:threonine biosynthetic process"/>
    <property type="evidence" value="ECO:0007669"/>
    <property type="project" value="UniProtKB-UniPathway"/>
</dbReference>
<feature type="binding site" evidence="12">
    <location>
        <begin position="25"/>
        <end position="32"/>
    </location>
    <ligand>
        <name>NADP(+)</name>
        <dbReference type="ChEBI" id="CHEBI:58349"/>
    </ligand>
</feature>
<reference evidence="16 17" key="1">
    <citation type="submission" date="2018-10" db="EMBL/GenBank/DDBJ databases">
        <title>Genomic Encyclopedia of Archaeal and Bacterial Type Strains, Phase II (KMG-II): from individual species to whole genera.</title>
        <authorList>
            <person name="Goeker M."/>
        </authorList>
    </citation>
    <scope>NUCLEOTIDE SEQUENCE [LARGE SCALE GENOMIC DNA]</scope>
    <source>
        <strain evidence="16 17">DSM 16510</strain>
    </source>
</reference>
<keyword evidence="17" id="KW-1185">Reference proteome</keyword>
<dbReference type="InterPro" id="IPR045865">
    <property type="entry name" value="ACT-like_dom_sf"/>
</dbReference>
<dbReference type="InterPro" id="IPR036291">
    <property type="entry name" value="NAD(P)-bd_dom_sf"/>
</dbReference>
<evidence type="ECO:0000256" key="11">
    <source>
        <dbReference type="PIRSR" id="PIRSR000098-1"/>
    </source>
</evidence>
<dbReference type="PROSITE" id="PS01042">
    <property type="entry name" value="HOMOSER_DHGENASE"/>
    <property type="match status" value="1"/>
</dbReference>
<evidence type="ECO:0000313" key="16">
    <source>
        <dbReference type="EMBL" id="RLJ70033.1"/>
    </source>
</evidence>
<dbReference type="CDD" id="cd04881">
    <property type="entry name" value="ACT_HSDH-Hom"/>
    <property type="match status" value="1"/>
</dbReference>
<comment type="similarity">
    <text evidence="3 14">Belongs to the homoserine dehydrogenase family.</text>
</comment>
<name>A0A497XSZ2_9AQUI</name>
<dbReference type="PIRSF" id="PIRSF000098">
    <property type="entry name" value="Homoser_dehydrog"/>
    <property type="match status" value="1"/>
</dbReference>
<keyword evidence="10 13" id="KW-0486">Methionine biosynthesis</keyword>
<feature type="binding site" evidence="12">
    <location>
        <position position="119"/>
    </location>
    <ligand>
        <name>NADPH</name>
        <dbReference type="ChEBI" id="CHEBI:57783"/>
    </ligand>
</feature>
<dbReference type="InterPro" id="IPR019811">
    <property type="entry name" value="HDH_CS"/>
</dbReference>
<dbReference type="SUPFAM" id="SSF51735">
    <property type="entry name" value="NAD(P)-binding Rossmann-fold domains"/>
    <property type="match status" value="1"/>
</dbReference>
<dbReference type="PANTHER" id="PTHR43331:SF1">
    <property type="entry name" value="HOMOSERINE DEHYDROGENASE"/>
    <property type="match status" value="1"/>
</dbReference>
<dbReference type="GO" id="GO:0009086">
    <property type="term" value="P:methionine biosynthetic process"/>
    <property type="evidence" value="ECO:0007669"/>
    <property type="project" value="UniProtKB-KW"/>
</dbReference>
<protein>
    <recommendedName>
        <fullName evidence="5 13">Homoserine dehydrogenase</fullName>
        <ecNumber evidence="4 13">1.1.1.3</ecNumber>
    </recommendedName>
</protein>
<dbReference type="NCBIfam" id="NF004976">
    <property type="entry name" value="PRK06349.1"/>
    <property type="match status" value="1"/>
</dbReference>
<keyword evidence="6 13" id="KW-0028">Amino-acid biosynthesis</keyword>
<keyword evidence="8 12" id="KW-0521">NADP</keyword>
<comment type="pathway">
    <text evidence="1 13">Amino-acid biosynthesis; L-threonine biosynthesis; L-threonine from L-aspartate: step 3/5.</text>
</comment>
<comment type="caution">
    <text evidence="16">The sequence shown here is derived from an EMBL/GenBank/DDBJ whole genome shotgun (WGS) entry which is preliminary data.</text>
</comment>
<evidence type="ECO:0000256" key="3">
    <source>
        <dbReference type="ARBA" id="ARBA00006753"/>
    </source>
</evidence>
<dbReference type="PANTHER" id="PTHR43331">
    <property type="entry name" value="HOMOSERINE DEHYDROGENASE"/>
    <property type="match status" value="1"/>
</dbReference>
<dbReference type="InterPro" id="IPR001342">
    <property type="entry name" value="HDH_cat"/>
</dbReference>
<dbReference type="Gene3D" id="3.40.50.720">
    <property type="entry name" value="NAD(P)-binding Rossmann-like Domain"/>
    <property type="match status" value="1"/>
</dbReference>
<evidence type="ECO:0000256" key="13">
    <source>
        <dbReference type="RuleBase" id="RU000579"/>
    </source>
</evidence>
<proteinExistence type="inferred from homology"/>
<dbReference type="InterPro" id="IPR005106">
    <property type="entry name" value="Asp/hSer_DH_NAD-bd"/>
</dbReference>
<feature type="domain" description="ACT" evidence="15">
    <location>
        <begin position="364"/>
        <end position="447"/>
    </location>
</feature>
<dbReference type="EMBL" id="RCCJ01000001">
    <property type="protein sequence ID" value="RLJ70033.1"/>
    <property type="molecule type" value="Genomic_DNA"/>
</dbReference>
<evidence type="ECO:0000256" key="2">
    <source>
        <dbReference type="ARBA" id="ARBA00005062"/>
    </source>
</evidence>
<dbReference type="GO" id="GO:0004412">
    <property type="term" value="F:homoserine dehydrogenase activity"/>
    <property type="evidence" value="ECO:0007669"/>
    <property type="project" value="UniProtKB-EC"/>
</dbReference>
<keyword evidence="7 13" id="KW-0791">Threonine biosynthesis</keyword>
<evidence type="ECO:0000256" key="1">
    <source>
        <dbReference type="ARBA" id="ARBA00005056"/>
    </source>
</evidence>
<dbReference type="SUPFAM" id="SSF55021">
    <property type="entry name" value="ACT-like"/>
    <property type="match status" value="1"/>
</dbReference>
<dbReference type="UniPathway" id="UPA00051">
    <property type="reaction ID" value="UER00465"/>
</dbReference>
<dbReference type="FunFam" id="3.30.70.260:FF:000030">
    <property type="entry name" value="Homoserine dehydrogenase"/>
    <property type="match status" value="1"/>
</dbReference>
<evidence type="ECO:0000256" key="14">
    <source>
        <dbReference type="RuleBase" id="RU004171"/>
    </source>
</evidence>
<keyword evidence="9 13" id="KW-0560">Oxidoreductase</keyword>
<evidence type="ECO:0000256" key="9">
    <source>
        <dbReference type="ARBA" id="ARBA00023002"/>
    </source>
</evidence>
<comment type="catalytic activity">
    <reaction evidence="13">
        <text>L-homoserine + NADP(+) = L-aspartate 4-semialdehyde + NADPH + H(+)</text>
        <dbReference type="Rhea" id="RHEA:15761"/>
        <dbReference type="ChEBI" id="CHEBI:15378"/>
        <dbReference type="ChEBI" id="CHEBI:57476"/>
        <dbReference type="ChEBI" id="CHEBI:57783"/>
        <dbReference type="ChEBI" id="CHEBI:58349"/>
        <dbReference type="ChEBI" id="CHEBI:537519"/>
        <dbReference type="EC" id="1.1.1.3"/>
    </reaction>
</comment>
<sequence length="452" mass="49644">MIHSVGEDLTKGLSYKAVKVSVGIVGCGVVGTGTVKLLLTNREILRKKTGIDFQLTKVADLNWERKREFEVPEELRTTDYREVIESCDIVVELVGGKEFAKKLMLEALESGRHVVTANKHLLALDGEEIFLKAQEKGLRVGFEASVGGGIPVIKALREGLVGNRIETIYGILNGTTNYILTRMFEENLDFESALREASEKGYAEADPSLDIDGWDAAHKINILASLAFGRYFPFEEVHVEGIRNIQKLDVELGKELGYTLKLLAIAKRFDGEAEVRVHPTFIHSEEALAKVSGVYNAVMIEGDFVGKTMFYGQGAGSLPTASAVVSDIVDAGIAIVSGNGGEVTPVDWESEPVKVRRNFFSRYYLRFDVPDKPGVLAAISRVLADFNISIAAVLQKEMVCQLAGKRGEPVVPLVILTHKAYEQDVQSALKEIRELPVVVGEPVLIRVEEEAE</sequence>
<evidence type="ECO:0000256" key="8">
    <source>
        <dbReference type="ARBA" id="ARBA00022857"/>
    </source>
</evidence>
<dbReference type="Pfam" id="PF01842">
    <property type="entry name" value="ACT"/>
    <property type="match status" value="1"/>
</dbReference>
<evidence type="ECO:0000256" key="4">
    <source>
        <dbReference type="ARBA" id="ARBA00013213"/>
    </source>
</evidence>
<dbReference type="Gene3D" id="3.30.360.10">
    <property type="entry name" value="Dihydrodipicolinate Reductase, domain 2"/>
    <property type="match status" value="1"/>
</dbReference>
<dbReference type="GO" id="GO:0050661">
    <property type="term" value="F:NADP binding"/>
    <property type="evidence" value="ECO:0007669"/>
    <property type="project" value="InterPro"/>
</dbReference>
<comment type="pathway">
    <text evidence="2 13">Amino-acid biosynthesis; L-methionine biosynthesis via de novo pathway; L-homoserine from L-aspartate: step 3/3.</text>
</comment>
<dbReference type="AlphaFoldDB" id="A0A497XSZ2"/>
<evidence type="ECO:0000259" key="15">
    <source>
        <dbReference type="PROSITE" id="PS51671"/>
    </source>
</evidence>
<dbReference type="InterPro" id="IPR002912">
    <property type="entry name" value="ACT_dom"/>
</dbReference>
<dbReference type="EC" id="1.1.1.3" evidence="4 13"/>
<dbReference type="SUPFAM" id="SSF55347">
    <property type="entry name" value="Glyceraldehyde-3-phosphate dehydrogenase-like, C-terminal domain"/>
    <property type="match status" value="1"/>
</dbReference>
<gene>
    <name evidence="16" type="ORF">BCF55_0295</name>
</gene>
<dbReference type="InterPro" id="IPR016204">
    <property type="entry name" value="HDH"/>
</dbReference>
<evidence type="ECO:0000256" key="12">
    <source>
        <dbReference type="PIRSR" id="PIRSR000098-2"/>
    </source>
</evidence>
<dbReference type="Pfam" id="PF03447">
    <property type="entry name" value="NAD_binding_3"/>
    <property type="match status" value="1"/>
</dbReference>
<dbReference type="UniPathway" id="UPA00050">
    <property type="reaction ID" value="UER00063"/>
</dbReference>
<evidence type="ECO:0000256" key="6">
    <source>
        <dbReference type="ARBA" id="ARBA00022605"/>
    </source>
</evidence>
<dbReference type="PROSITE" id="PS51671">
    <property type="entry name" value="ACT"/>
    <property type="match status" value="1"/>
</dbReference>
<dbReference type="Gene3D" id="3.30.70.260">
    <property type="match status" value="1"/>
</dbReference>
<evidence type="ECO:0000256" key="10">
    <source>
        <dbReference type="ARBA" id="ARBA00023167"/>
    </source>
</evidence>
<dbReference type="Proteomes" id="UP000267841">
    <property type="component" value="Unassembled WGS sequence"/>
</dbReference>
<dbReference type="Pfam" id="PF00742">
    <property type="entry name" value="Homoserine_dh"/>
    <property type="match status" value="1"/>
</dbReference>
<evidence type="ECO:0000256" key="7">
    <source>
        <dbReference type="ARBA" id="ARBA00022697"/>
    </source>
</evidence>
<feature type="binding site" evidence="12">
    <location>
        <position position="204"/>
    </location>
    <ligand>
        <name>L-homoserine</name>
        <dbReference type="ChEBI" id="CHEBI:57476"/>
    </ligand>
</feature>
<evidence type="ECO:0000313" key="17">
    <source>
        <dbReference type="Proteomes" id="UP000267841"/>
    </source>
</evidence>
<evidence type="ECO:0000256" key="5">
    <source>
        <dbReference type="ARBA" id="ARBA00013376"/>
    </source>
</evidence>
<feature type="active site" description="Proton donor" evidence="11">
    <location>
        <position position="219"/>
    </location>
</feature>
<accession>A0A497XSZ2</accession>